<dbReference type="AlphaFoldDB" id="A0A6V8PPR3"/>
<evidence type="ECO:0000313" key="5">
    <source>
        <dbReference type="Proteomes" id="UP000569018"/>
    </source>
</evidence>
<evidence type="ECO:0000313" key="2">
    <source>
        <dbReference type="EMBL" id="GFP32851.1"/>
    </source>
</evidence>
<comment type="caution">
    <text evidence="2">The sequence shown here is derived from an EMBL/GenBank/DDBJ whole genome shotgun (WGS) entry which is preliminary data.</text>
</comment>
<evidence type="ECO:0000313" key="4">
    <source>
        <dbReference type="Proteomes" id="UP000568877"/>
    </source>
</evidence>
<organism evidence="2 4">
    <name type="scientific">Candidatus Hakubella thermalkaliphila</name>
    <dbReference type="NCBI Taxonomy" id="2754717"/>
    <lineage>
        <taxon>Bacteria</taxon>
        <taxon>Bacillati</taxon>
        <taxon>Actinomycetota</taxon>
        <taxon>Actinomycetota incertae sedis</taxon>
        <taxon>Candidatus Hakubellales</taxon>
        <taxon>Candidatus Hakubellaceae</taxon>
        <taxon>Candidatus Hakubella</taxon>
    </lineage>
</organism>
<proteinExistence type="predicted"/>
<reference evidence="4 5" key="1">
    <citation type="journal article" date="2020" name="Front. Microbiol.">
        <title>Single-cell genomics of novel Actinobacteria with the Wood-Ljungdahl pathway discovered in a serpentinizing system.</title>
        <authorList>
            <person name="Merino N."/>
            <person name="Kawai M."/>
            <person name="Boyd E.S."/>
            <person name="Colman D.R."/>
            <person name="McGlynn S.E."/>
            <person name="Nealson K.H."/>
            <person name="Kurokawa K."/>
            <person name="Hongoh Y."/>
        </authorList>
    </citation>
    <scope>NUCLEOTIDE SEQUENCE [LARGE SCALE GENOMIC DNA]</scope>
    <source>
        <strain evidence="2 4">S42</strain>
        <strain evidence="3 5">S47</strain>
    </source>
</reference>
<protein>
    <submittedName>
        <fullName evidence="2">Uncharacterized protein</fullName>
    </submittedName>
</protein>
<evidence type="ECO:0000256" key="1">
    <source>
        <dbReference type="SAM" id="Phobius"/>
    </source>
</evidence>
<keyword evidence="1" id="KW-0812">Transmembrane</keyword>
<sequence length="116" mass="12944">MNKTIVNRNYGKKQSLIIFIGLSVFLFYGVTTIFTPLERDFLTGFTSSQSFAADKVRVVEGLIEDITVSSIKVRGAYYDITGVPLLSASDKIVARSELKIGKKVEIFFKNNRITAI</sequence>
<evidence type="ECO:0000313" key="3">
    <source>
        <dbReference type="EMBL" id="GFP40546.1"/>
    </source>
</evidence>
<accession>A0A6V8PPR3</accession>
<dbReference type="EMBL" id="BLSD01000304">
    <property type="protein sequence ID" value="GFP40546.1"/>
    <property type="molecule type" value="Genomic_DNA"/>
</dbReference>
<dbReference type="Proteomes" id="UP000568877">
    <property type="component" value="Unassembled WGS sequence"/>
</dbReference>
<name>A0A6V8PPR3_9ACTN</name>
<keyword evidence="1" id="KW-1133">Transmembrane helix</keyword>
<feature type="transmembrane region" description="Helical" evidence="1">
    <location>
        <begin position="16"/>
        <end position="37"/>
    </location>
</feature>
<keyword evidence="1" id="KW-0472">Membrane</keyword>
<dbReference type="EMBL" id="BLSA01000172">
    <property type="protein sequence ID" value="GFP32851.1"/>
    <property type="molecule type" value="Genomic_DNA"/>
</dbReference>
<dbReference type="RefSeq" id="WP_176236366.1">
    <property type="nucleotide sequence ID" value="NZ_BLSD01000304.1"/>
</dbReference>
<dbReference type="Proteomes" id="UP000569018">
    <property type="component" value="Unassembled WGS sequence"/>
</dbReference>
<gene>
    <name evidence="2" type="ORF">HKBW3S42_01158</name>
    <name evidence="3" type="ORF">HKBW3S47_02243</name>
</gene>